<dbReference type="GO" id="GO:0055085">
    <property type="term" value="P:transmembrane transport"/>
    <property type="evidence" value="ECO:0007669"/>
    <property type="project" value="InterPro"/>
</dbReference>
<dbReference type="EMBL" id="CP020370">
    <property type="protein sequence ID" value="AUB82877.1"/>
    <property type="molecule type" value="Genomic_DNA"/>
</dbReference>
<evidence type="ECO:0000256" key="7">
    <source>
        <dbReference type="ARBA" id="ARBA00022519"/>
    </source>
</evidence>
<feature type="transmembrane region" description="Helical" evidence="12">
    <location>
        <begin position="330"/>
        <end position="349"/>
    </location>
</feature>
<comment type="subcellular location">
    <subcellularLocation>
        <location evidence="2">Cell inner membrane</location>
        <topology evidence="2">Multi-pass membrane protein</topology>
    </subcellularLocation>
</comment>
<evidence type="ECO:0000313" key="14">
    <source>
        <dbReference type="Proteomes" id="UP000232638"/>
    </source>
</evidence>
<keyword evidence="10 12" id="KW-0472">Membrane</keyword>
<dbReference type="RefSeq" id="WP_100920582.1">
    <property type="nucleotide sequence ID" value="NZ_CP020370.1"/>
</dbReference>
<accession>A0A2K8UBH3</accession>
<proteinExistence type="inferred from homology"/>
<dbReference type="Pfam" id="PF03739">
    <property type="entry name" value="LptF_LptG"/>
    <property type="match status" value="1"/>
</dbReference>
<dbReference type="PANTHER" id="PTHR33529:SF7">
    <property type="entry name" value="LIPOPOLYSACCHARIDE EXPORT SYSTEM PERMEASE PROTEIN LPTF"/>
    <property type="match status" value="1"/>
</dbReference>
<sequence>MLPIVDRYILGEVAKTLLAILITLMLIVASMLFLRTLEEVNLGALNADLVLRFLGLQLVRDTATLLPPSFFIAALAALSRLARDSELVALNACGIGPRRLYRALVLLALPVALVTGWFALVLQPWAAAGIAEIRLQQKDQATQIAGVQAGRFYTEEGGKVVVYVGAIAKGKGLERVFVLDRQGDKTRIVVSDSGRHRVDDRTGDHLVTLIDGHRFDGNAGEGNYLIARFREYQLRVAGQGPEPQVTKKSTTPSLDLLGSADPLARAELEHRIAAPLAIFTLLLIAVPLVAISPRQKTSGRLLLAFLAYFTFFNLQQLAETWLGNGTTPLWLTSFWYQALVLVLVYLVTLPETRWYKVLRERLGRGHPGPGGDQD</sequence>
<protein>
    <recommendedName>
        <fullName evidence="4">Lipopolysaccharide export system permease protein LptF</fullName>
    </recommendedName>
</protein>
<name>A0A2K8UBH3_9GAMM</name>
<evidence type="ECO:0000256" key="4">
    <source>
        <dbReference type="ARBA" id="ARBA00014213"/>
    </source>
</evidence>
<feature type="transmembrane region" description="Helical" evidence="12">
    <location>
        <begin position="103"/>
        <end position="126"/>
    </location>
</feature>
<gene>
    <name evidence="13" type="ORF">THSYN_19310</name>
</gene>
<feature type="transmembrane region" description="Helical" evidence="12">
    <location>
        <begin position="272"/>
        <end position="289"/>
    </location>
</feature>
<keyword evidence="8 12" id="KW-0812">Transmembrane</keyword>
<dbReference type="GO" id="GO:0043190">
    <property type="term" value="C:ATP-binding cassette (ABC) transporter complex"/>
    <property type="evidence" value="ECO:0007669"/>
    <property type="project" value="InterPro"/>
</dbReference>
<keyword evidence="9 12" id="KW-1133">Transmembrane helix</keyword>
<evidence type="ECO:0000256" key="9">
    <source>
        <dbReference type="ARBA" id="ARBA00022989"/>
    </source>
</evidence>
<keyword evidence="6" id="KW-1003">Cell membrane</keyword>
<evidence type="ECO:0000256" key="10">
    <source>
        <dbReference type="ARBA" id="ARBA00023136"/>
    </source>
</evidence>
<dbReference type="PANTHER" id="PTHR33529">
    <property type="entry name" value="SLR0882 PROTEIN-RELATED"/>
    <property type="match status" value="1"/>
</dbReference>
<dbReference type="GO" id="GO:0015920">
    <property type="term" value="P:lipopolysaccharide transport"/>
    <property type="evidence" value="ECO:0007669"/>
    <property type="project" value="TreeGrafter"/>
</dbReference>
<dbReference type="OrthoDB" id="9778062at2"/>
<keyword evidence="5" id="KW-0813">Transport</keyword>
<evidence type="ECO:0000256" key="1">
    <source>
        <dbReference type="ARBA" id="ARBA00002265"/>
    </source>
</evidence>
<comment type="function">
    <text evidence="1">Part of the ABC transporter complex LptBFG involved in the translocation of lipopolysaccharide (LPS) from the inner membrane to the outer membrane.</text>
</comment>
<comment type="subunit">
    <text evidence="11">Component of the lipopolysaccharide transport and assembly complex. The LptBFG transporter is composed of two ATP-binding proteins (LptB) and two transmembrane proteins (LptF and LptG).</text>
</comment>
<dbReference type="AlphaFoldDB" id="A0A2K8UBH3"/>
<evidence type="ECO:0000256" key="2">
    <source>
        <dbReference type="ARBA" id="ARBA00004429"/>
    </source>
</evidence>
<dbReference type="KEGG" id="tsy:THSYN_19310"/>
<comment type="similarity">
    <text evidence="3">Belongs to the LptF/LptG family.</text>
</comment>
<reference evidence="13 14" key="1">
    <citation type="submission" date="2017-03" db="EMBL/GenBank/DDBJ databases">
        <title>Complete genome sequence of Candidatus 'Thiodictyon syntrophicum' sp. nov. strain Cad16T, a photolithoautotroph purple sulfur bacterium isolated from an alpine meromictic lake.</title>
        <authorList>
            <person name="Luedin S.M."/>
            <person name="Pothier J.F."/>
            <person name="Danza F."/>
            <person name="Storelli N."/>
            <person name="Wittwer M."/>
            <person name="Tonolla M."/>
        </authorList>
    </citation>
    <scope>NUCLEOTIDE SEQUENCE [LARGE SCALE GENOMIC DNA]</scope>
    <source>
        <strain evidence="13 14">Cad16T</strain>
    </source>
</reference>
<evidence type="ECO:0000256" key="11">
    <source>
        <dbReference type="ARBA" id="ARBA00026081"/>
    </source>
</evidence>
<evidence type="ECO:0000313" key="13">
    <source>
        <dbReference type="EMBL" id="AUB82877.1"/>
    </source>
</evidence>
<keyword evidence="7" id="KW-0997">Cell inner membrane</keyword>
<feature type="transmembrane region" description="Helical" evidence="12">
    <location>
        <begin position="16"/>
        <end position="34"/>
    </location>
</feature>
<feature type="transmembrane region" description="Helical" evidence="12">
    <location>
        <begin position="65"/>
        <end position="82"/>
    </location>
</feature>
<dbReference type="InterPro" id="IPR030922">
    <property type="entry name" value="LptF"/>
</dbReference>
<dbReference type="Proteomes" id="UP000232638">
    <property type="component" value="Chromosome"/>
</dbReference>
<evidence type="ECO:0000256" key="6">
    <source>
        <dbReference type="ARBA" id="ARBA00022475"/>
    </source>
</evidence>
<evidence type="ECO:0000256" key="12">
    <source>
        <dbReference type="SAM" id="Phobius"/>
    </source>
</evidence>
<keyword evidence="14" id="KW-1185">Reference proteome</keyword>
<feature type="transmembrane region" description="Helical" evidence="12">
    <location>
        <begin position="301"/>
        <end position="318"/>
    </location>
</feature>
<evidence type="ECO:0000256" key="3">
    <source>
        <dbReference type="ARBA" id="ARBA00007725"/>
    </source>
</evidence>
<evidence type="ECO:0000256" key="5">
    <source>
        <dbReference type="ARBA" id="ARBA00022448"/>
    </source>
</evidence>
<dbReference type="InterPro" id="IPR005495">
    <property type="entry name" value="LptG/LptF_permease"/>
</dbReference>
<dbReference type="NCBIfam" id="TIGR04407">
    <property type="entry name" value="LptF_YjgP"/>
    <property type="match status" value="1"/>
</dbReference>
<evidence type="ECO:0000256" key="8">
    <source>
        <dbReference type="ARBA" id="ARBA00022692"/>
    </source>
</evidence>
<organism evidence="13 14">
    <name type="scientific">Candidatus Thiodictyon syntrophicum</name>
    <dbReference type="NCBI Taxonomy" id="1166950"/>
    <lineage>
        <taxon>Bacteria</taxon>
        <taxon>Pseudomonadati</taxon>
        <taxon>Pseudomonadota</taxon>
        <taxon>Gammaproteobacteria</taxon>
        <taxon>Chromatiales</taxon>
        <taxon>Chromatiaceae</taxon>
        <taxon>Thiodictyon</taxon>
    </lineage>
</organism>